<reference evidence="11" key="1">
    <citation type="submission" date="2023-06" db="EMBL/GenBank/DDBJ databases">
        <title>Uncultivated large filamentous bacteria from sulfidic sediments reveal new species and different genomic features in energy metabolism and defense.</title>
        <authorList>
            <person name="Fonseca A."/>
        </authorList>
    </citation>
    <scope>NUCLEOTIDE SEQUENCE</scope>
    <source>
        <strain evidence="11">HSG4</strain>
    </source>
</reference>
<evidence type="ECO:0000256" key="5">
    <source>
        <dbReference type="ARBA" id="ARBA00023002"/>
    </source>
</evidence>
<dbReference type="PANTHER" id="PTHR11573:SF6">
    <property type="entry name" value="RIBONUCLEOSIDE-DIPHOSPHATE REDUCTASE LARGE SUBUNIT"/>
    <property type="match status" value="1"/>
</dbReference>
<protein>
    <recommendedName>
        <fullName evidence="2 9">Ribonucleoside-diphosphate reductase</fullName>
        <ecNumber evidence="2 9">1.17.4.1</ecNumber>
    </recommendedName>
</protein>
<evidence type="ECO:0000256" key="9">
    <source>
        <dbReference type="RuleBase" id="RU003410"/>
    </source>
</evidence>
<keyword evidence="4 8" id="KW-0067">ATP-binding</keyword>
<evidence type="ECO:0000259" key="10">
    <source>
        <dbReference type="PROSITE" id="PS51161"/>
    </source>
</evidence>
<evidence type="ECO:0000256" key="8">
    <source>
        <dbReference type="PROSITE-ProRule" id="PRU00492"/>
    </source>
</evidence>
<feature type="domain" description="ATP-cone" evidence="10">
    <location>
        <begin position="12"/>
        <end position="112"/>
    </location>
</feature>
<keyword evidence="12" id="KW-1185">Reference proteome</keyword>
<dbReference type="Proteomes" id="UP001171945">
    <property type="component" value="Unassembled WGS sequence"/>
</dbReference>
<dbReference type="SUPFAM" id="SSF51998">
    <property type="entry name" value="PFL-like glycyl radical enzymes"/>
    <property type="match status" value="1"/>
</dbReference>
<feature type="domain" description="ATP-cone" evidence="10">
    <location>
        <begin position="121"/>
        <end position="210"/>
    </location>
</feature>
<evidence type="ECO:0000256" key="4">
    <source>
        <dbReference type="ARBA" id="ARBA00022840"/>
    </source>
</evidence>
<dbReference type="InterPro" id="IPR039718">
    <property type="entry name" value="Rrm1"/>
</dbReference>
<dbReference type="SUPFAM" id="SSF48168">
    <property type="entry name" value="R1 subunit of ribonucleotide reductase, N-terminal domain"/>
    <property type="match status" value="1"/>
</dbReference>
<dbReference type="Pfam" id="PF03477">
    <property type="entry name" value="ATP-cone"/>
    <property type="match status" value="2"/>
</dbReference>
<proteinExistence type="inferred from homology"/>
<dbReference type="PANTHER" id="PTHR11573">
    <property type="entry name" value="RIBONUCLEOSIDE-DIPHOSPHATE REDUCTASE LARGE CHAIN"/>
    <property type="match status" value="1"/>
</dbReference>
<evidence type="ECO:0000313" key="12">
    <source>
        <dbReference type="Proteomes" id="UP001171945"/>
    </source>
</evidence>
<comment type="function">
    <text evidence="9">Provides the precursors necessary for DNA synthesis. Catalyzes the biosynthesis of deoxyribonucleotides from the corresponding ribonucleotides.</text>
</comment>
<name>A0ABT7VV62_9GAMM</name>
<sequence length="453" mass="51791">MINGDFTELDQYHVIRRNGQLTCFNAKKIIVAMTQVFLAVEGETATASNRIQNAVNELAKQVIKGISRRLREEGTVHIEDIQDQVELSLMRAGYHKVARAYVIYREEHAHIRAEKHEETVINVIDETGRSCPLNEDRLRAIVIDACANLSSVIPDRIIDESLKNLFDGISKRDVHHILVMSTRTLIEKEPNYTYVASRLLLDQLRSDALHFVNFKPTFATATDMARYYPKYFKAYIIRGIDYELLNPQLKEKFDLDKLGNALVAERDLQLTYLGMQTLYDRYFLHWKNTRFELPQAFFMRVSMGIALNENDPTARAIEFYHFLSQFDFMCSTPTLFNSGTLYPQLSSCYLTTVPDDLNGIFNAIKDNALLSKFAGGLGNDWTPVRGMGSRIKTTNGQSQGVVPFLKVANDTLVACNQSGKRRGSGCAYLETWHIDIEEFLELRKNTGDERRRT</sequence>
<evidence type="ECO:0000313" key="11">
    <source>
        <dbReference type="EMBL" id="MDM8563456.1"/>
    </source>
</evidence>
<evidence type="ECO:0000256" key="7">
    <source>
        <dbReference type="ARBA" id="ARBA00047754"/>
    </source>
</evidence>
<keyword evidence="6 9" id="KW-0215">Deoxyribonucleotide synthesis</keyword>
<dbReference type="EC" id="1.17.4.1" evidence="2 9"/>
<dbReference type="PROSITE" id="PS51161">
    <property type="entry name" value="ATP_CONE"/>
    <property type="match status" value="2"/>
</dbReference>
<keyword evidence="5 9" id="KW-0560">Oxidoreductase</keyword>
<comment type="caution">
    <text evidence="11">The sequence shown here is derived from an EMBL/GenBank/DDBJ whole genome shotgun (WGS) entry which is preliminary data.</text>
</comment>
<evidence type="ECO:0000256" key="6">
    <source>
        <dbReference type="ARBA" id="ARBA00023116"/>
    </source>
</evidence>
<gene>
    <name evidence="11" type="ORF">QUF54_08900</name>
</gene>
<comment type="catalytic activity">
    <reaction evidence="7 9">
        <text>a 2'-deoxyribonucleoside 5'-diphosphate + [thioredoxin]-disulfide + H2O = a ribonucleoside 5'-diphosphate + [thioredoxin]-dithiol</text>
        <dbReference type="Rhea" id="RHEA:23252"/>
        <dbReference type="Rhea" id="RHEA-COMP:10698"/>
        <dbReference type="Rhea" id="RHEA-COMP:10700"/>
        <dbReference type="ChEBI" id="CHEBI:15377"/>
        <dbReference type="ChEBI" id="CHEBI:29950"/>
        <dbReference type="ChEBI" id="CHEBI:50058"/>
        <dbReference type="ChEBI" id="CHEBI:57930"/>
        <dbReference type="ChEBI" id="CHEBI:73316"/>
        <dbReference type="EC" id="1.17.4.1"/>
    </reaction>
</comment>
<dbReference type="Gene3D" id="3.20.70.20">
    <property type="match status" value="1"/>
</dbReference>
<comment type="similarity">
    <text evidence="1 9">Belongs to the ribonucleoside diphosphate reductase large chain family.</text>
</comment>
<accession>A0ABT7VV62</accession>
<dbReference type="InterPro" id="IPR005144">
    <property type="entry name" value="ATP-cone_dom"/>
</dbReference>
<evidence type="ECO:0000256" key="1">
    <source>
        <dbReference type="ARBA" id="ARBA00010406"/>
    </source>
</evidence>
<evidence type="ECO:0000256" key="2">
    <source>
        <dbReference type="ARBA" id="ARBA00012274"/>
    </source>
</evidence>
<dbReference type="InterPro" id="IPR000788">
    <property type="entry name" value="RNR_lg_C"/>
</dbReference>
<dbReference type="Pfam" id="PF02867">
    <property type="entry name" value="Ribonuc_red_lgC"/>
    <property type="match status" value="1"/>
</dbReference>
<dbReference type="InterPro" id="IPR013509">
    <property type="entry name" value="RNR_lsu_N"/>
</dbReference>
<organism evidence="11 12">
    <name type="scientific">Candidatus Marithioploca araucensis</name>
    <dbReference type="NCBI Taxonomy" id="70273"/>
    <lineage>
        <taxon>Bacteria</taxon>
        <taxon>Pseudomonadati</taxon>
        <taxon>Pseudomonadota</taxon>
        <taxon>Gammaproteobacteria</taxon>
        <taxon>Thiotrichales</taxon>
        <taxon>Thiotrichaceae</taxon>
        <taxon>Candidatus Marithioploca</taxon>
    </lineage>
</organism>
<keyword evidence="3 8" id="KW-0547">Nucleotide-binding</keyword>
<dbReference type="InterPro" id="IPR008926">
    <property type="entry name" value="RNR_R1-su_N"/>
</dbReference>
<evidence type="ECO:0000256" key="3">
    <source>
        <dbReference type="ARBA" id="ARBA00022741"/>
    </source>
</evidence>
<dbReference type="EMBL" id="JAUCGM010000651">
    <property type="protein sequence ID" value="MDM8563456.1"/>
    <property type="molecule type" value="Genomic_DNA"/>
</dbReference>
<feature type="non-terminal residue" evidence="11">
    <location>
        <position position="453"/>
    </location>
</feature>
<dbReference type="Pfam" id="PF00317">
    <property type="entry name" value="Ribonuc_red_lgN"/>
    <property type="match status" value="1"/>
</dbReference>